<organism evidence="1 2">
    <name type="scientific">Hafnia paralvei</name>
    <dbReference type="NCBI Taxonomy" id="546367"/>
    <lineage>
        <taxon>Bacteria</taxon>
        <taxon>Pseudomonadati</taxon>
        <taxon>Pseudomonadota</taxon>
        <taxon>Gammaproteobacteria</taxon>
        <taxon>Enterobacterales</taxon>
        <taxon>Hafniaceae</taxon>
        <taxon>Hafnia</taxon>
    </lineage>
</organism>
<evidence type="ECO:0000313" key="2">
    <source>
        <dbReference type="Proteomes" id="UP000293380"/>
    </source>
</evidence>
<name>A0A4Q9ELU4_9GAMM</name>
<dbReference type="EMBL" id="SITD01000061">
    <property type="protein sequence ID" value="TBM24572.1"/>
    <property type="molecule type" value="Genomic_DNA"/>
</dbReference>
<protein>
    <submittedName>
        <fullName evidence="1">Uncharacterized protein</fullName>
    </submittedName>
</protein>
<sequence>MLKSTLIAKCLYQCSMIPDISTGEAAVESIFSEYFPKHNYKNWNTHISDETVKFFLEASSNSSQIRVNLFIEDLWNL</sequence>
<evidence type="ECO:0000313" key="1">
    <source>
        <dbReference type="EMBL" id="TBM24572.1"/>
    </source>
</evidence>
<gene>
    <name evidence="1" type="ORF">EYY89_14075</name>
</gene>
<dbReference type="RefSeq" id="WP_130959939.1">
    <property type="nucleotide sequence ID" value="NZ_JAAQVO010000001.1"/>
</dbReference>
<accession>A0A4Q9ELU4</accession>
<proteinExistence type="predicted"/>
<dbReference type="Proteomes" id="UP000293380">
    <property type="component" value="Unassembled WGS sequence"/>
</dbReference>
<reference evidence="1 2" key="1">
    <citation type="submission" date="2019-02" db="EMBL/GenBank/DDBJ databases">
        <title>Comparative genomic analysis of the Hafnia genus genomes.</title>
        <authorList>
            <person name="Zhiqiu Y."/>
            <person name="Chao Y."/>
            <person name="Yuhui D."/>
            <person name="Di H."/>
            <person name="Bin L."/>
        </authorList>
    </citation>
    <scope>NUCLEOTIDE SEQUENCE [LARGE SCALE GENOMIC DNA]</scope>
    <source>
        <strain evidence="1 2">PCM_1194</strain>
    </source>
</reference>
<comment type="caution">
    <text evidence="1">The sequence shown here is derived from an EMBL/GenBank/DDBJ whole genome shotgun (WGS) entry which is preliminary data.</text>
</comment>
<dbReference type="AlphaFoldDB" id="A0A4Q9ELU4"/>